<reference evidence="1" key="1">
    <citation type="submission" date="2018-05" db="EMBL/GenBank/DDBJ databases">
        <authorList>
            <person name="Lanie J.A."/>
            <person name="Ng W.-L."/>
            <person name="Kazmierczak K.M."/>
            <person name="Andrzejewski T.M."/>
            <person name="Davidsen T.M."/>
            <person name="Wayne K.J."/>
            <person name="Tettelin H."/>
            <person name="Glass J.I."/>
            <person name="Rusch D."/>
            <person name="Podicherti R."/>
            <person name="Tsui H.-C.T."/>
            <person name="Winkler M.E."/>
        </authorList>
    </citation>
    <scope>NUCLEOTIDE SEQUENCE</scope>
</reference>
<evidence type="ECO:0000313" key="1">
    <source>
        <dbReference type="EMBL" id="SVC04146.1"/>
    </source>
</evidence>
<evidence type="ECO:0008006" key="2">
    <source>
        <dbReference type="Google" id="ProtNLM"/>
    </source>
</evidence>
<proteinExistence type="predicted"/>
<dbReference type="EMBL" id="UINC01070190">
    <property type="protein sequence ID" value="SVC04146.1"/>
    <property type="molecule type" value="Genomic_DNA"/>
</dbReference>
<organism evidence="1">
    <name type="scientific">marine metagenome</name>
    <dbReference type="NCBI Taxonomy" id="408172"/>
    <lineage>
        <taxon>unclassified sequences</taxon>
        <taxon>metagenomes</taxon>
        <taxon>ecological metagenomes</taxon>
    </lineage>
</organism>
<accession>A0A382IWZ3</accession>
<name>A0A382IWZ3_9ZZZZ</name>
<gene>
    <name evidence="1" type="ORF">METZ01_LOCUS257000</name>
</gene>
<sequence>MMQVRHSLNMILSEMSGLDWKPHIVLGINRGGCVPGIYLSH</sequence>
<dbReference type="AlphaFoldDB" id="A0A382IWZ3"/>
<feature type="non-terminal residue" evidence="1">
    <location>
        <position position="41"/>
    </location>
</feature>
<protein>
    <recommendedName>
        <fullName evidence="2">Phosphoribosyltransferase domain-containing protein</fullName>
    </recommendedName>
</protein>